<dbReference type="Proteomes" id="UP000027222">
    <property type="component" value="Unassembled WGS sequence"/>
</dbReference>
<evidence type="ECO:0008006" key="5">
    <source>
        <dbReference type="Google" id="ProtNLM"/>
    </source>
</evidence>
<feature type="region of interest" description="Disordered" evidence="1">
    <location>
        <begin position="516"/>
        <end position="786"/>
    </location>
</feature>
<evidence type="ECO:0000313" key="4">
    <source>
        <dbReference type="Proteomes" id="UP000027222"/>
    </source>
</evidence>
<sequence>MSSSANDILSLPTSLILLVHLHILEYPHANNPEYDHEIFNPRTRGLRERAKTMEDIAYFLIGKIEKKSAKAILSTYPCIQPSESLAFRTSLTKYLENLRHQCIYPSSSAARTTGKQSTSSLKVSDSKPNSESVAWWWKDVVVRKSLLEECSGDKFERLMLSLSTHALMKASRPIQPDKMSTLLRTQPVLYTSALARYQASRHAWAKAAALLLRSDGDLQILRESLNDITPTKFASLSTERLQALAESKLQILLQQHWTGEAGRKVFFSLVELAGIRLSSSSSLSSSSISLSAEQIELDKSSKPTGHPSPLPIAAAHHPAHLKRLRKPIFQPKFKSNSTDLATPAPDIFQPPSSALPLPPRVRAQSHAAIILAADIDAEKHMRQTLGEALAQAKQVGEGLSAKVKRLSAARPRQNLAGPSSTIFWTPATPAFSTIDFDPKPDMALMRSLGLEREFMSLGLNADAGDGGEDEDALEKKIHDIRFSKLPPYPAVPDPMEPRMPPLELEKKAEVKARIPVLQSKPSSSSSTNQSSNHKPLPPTQRQHPTLPTEPQQPPIHPPSTPQLLLSPGKESRSIRRKSVRFSMAQRRSGRPRSSMFGLFGTGEVEDEVDRLINETHDFPTDDEGSDTDTEANANSDQFLSPYKNKTPKSSKTRPAINRIWTAGTPVSGKKSNHSTPQPHWQMQKPRVSSSALGRLVDMGSGVGLPSLGSLSAEGGFGKGGGTEVEADDDDDDEEEEEEEREGGGMWGVVDVDATPRPARKTLPLDVEDRDHEDQEDSLDDDLDDPPSMTLKDILLSADTSQFDLLEFSSEDLGEGLLVEDASFVWE</sequence>
<proteinExistence type="predicted"/>
<reference evidence="4" key="1">
    <citation type="journal article" date="2014" name="Proc. Natl. Acad. Sci. U.S.A.">
        <title>Extensive sampling of basidiomycete genomes demonstrates inadequacy of the white-rot/brown-rot paradigm for wood decay fungi.</title>
        <authorList>
            <person name="Riley R."/>
            <person name="Salamov A.A."/>
            <person name="Brown D.W."/>
            <person name="Nagy L.G."/>
            <person name="Floudas D."/>
            <person name="Held B.W."/>
            <person name="Levasseur A."/>
            <person name="Lombard V."/>
            <person name="Morin E."/>
            <person name="Otillar R."/>
            <person name="Lindquist E.A."/>
            <person name="Sun H."/>
            <person name="LaButti K.M."/>
            <person name="Schmutz J."/>
            <person name="Jabbour D."/>
            <person name="Luo H."/>
            <person name="Baker S.E."/>
            <person name="Pisabarro A.G."/>
            <person name="Walton J.D."/>
            <person name="Blanchette R.A."/>
            <person name="Henrissat B."/>
            <person name="Martin F."/>
            <person name="Cullen D."/>
            <person name="Hibbett D.S."/>
            <person name="Grigoriev I.V."/>
        </authorList>
    </citation>
    <scope>NUCLEOTIDE SEQUENCE [LARGE SCALE GENOMIC DNA]</scope>
    <source>
        <strain evidence="4">CBS 339.88</strain>
    </source>
</reference>
<feature type="compositionally biased region" description="Acidic residues" evidence="1">
    <location>
        <begin position="773"/>
        <end position="784"/>
    </location>
</feature>
<feature type="compositionally biased region" description="Polar residues" evidence="1">
    <location>
        <begin position="673"/>
        <end position="691"/>
    </location>
</feature>
<gene>
    <name evidence="3" type="ORF">GALMADRAFT_144407</name>
</gene>
<keyword evidence="4" id="KW-1185">Reference proteome</keyword>
<keyword evidence="2" id="KW-0732">Signal</keyword>
<dbReference type="HOGENOM" id="CLU_369649_0_0_1"/>
<evidence type="ECO:0000256" key="1">
    <source>
        <dbReference type="SAM" id="MobiDB-lite"/>
    </source>
</evidence>
<feature type="chain" id="PRO_5001645913" description="HAUS augmin-like complex subunit 6 N-terminal domain-containing protein" evidence="2">
    <location>
        <begin position="30"/>
        <end position="826"/>
    </location>
</feature>
<feature type="compositionally biased region" description="Basic and acidic residues" evidence="1">
    <location>
        <begin position="609"/>
        <end position="619"/>
    </location>
</feature>
<accession>A0A067SJA1</accession>
<dbReference type="AlphaFoldDB" id="A0A067SJA1"/>
<evidence type="ECO:0000256" key="2">
    <source>
        <dbReference type="SAM" id="SignalP"/>
    </source>
</evidence>
<dbReference type="STRING" id="685588.A0A067SJA1"/>
<evidence type="ECO:0000313" key="3">
    <source>
        <dbReference type="EMBL" id="KDR70941.1"/>
    </source>
</evidence>
<name>A0A067SJA1_GALM3</name>
<dbReference type="OrthoDB" id="5575722at2759"/>
<dbReference type="EMBL" id="KL142395">
    <property type="protein sequence ID" value="KDR70941.1"/>
    <property type="molecule type" value="Genomic_DNA"/>
</dbReference>
<feature type="compositionally biased region" description="Acidic residues" evidence="1">
    <location>
        <begin position="620"/>
        <end position="629"/>
    </location>
</feature>
<feature type="compositionally biased region" description="Pro residues" evidence="1">
    <location>
        <begin position="550"/>
        <end position="560"/>
    </location>
</feature>
<feature type="signal peptide" evidence="2">
    <location>
        <begin position="1"/>
        <end position="29"/>
    </location>
</feature>
<protein>
    <recommendedName>
        <fullName evidence="5">HAUS augmin-like complex subunit 6 N-terminal domain-containing protein</fullName>
    </recommendedName>
</protein>
<feature type="compositionally biased region" description="Low complexity" evidence="1">
    <location>
        <begin position="518"/>
        <end position="534"/>
    </location>
</feature>
<organism evidence="3 4">
    <name type="scientific">Galerina marginata (strain CBS 339.88)</name>
    <dbReference type="NCBI Taxonomy" id="685588"/>
    <lineage>
        <taxon>Eukaryota</taxon>
        <taxon>Fungi</taxon>
        <taxon>Dikarya</taxon>
        <taxon>Basidiomycota</taxon>
        <taxon>Agaricomycotina</taxon>
        <taxon>Agaricomycetes</taxon>
        <taxon>Agaricomycetidae</taxon>
        <taxon>Agaricales</taxon>
        <taxon>Agaricineae</taxon>
        <taxon>Strophariaceae</taxon>
        <taxon>Galerina</taxon>
    </lineage>
</organism>
<feature type="compositionally biased region" description="Acidic residues" evidence="1">
    <location>
        <begin position="724"/>
        <end position="740"/>
    </location>
</feature>